<reference evidence="4 5" key="1">
    <citation type="submission" date="2019-09" db="EMBL/GenBank/DDBJ databases">
        <authorList>
            <person name="Brejova B."/>
        </authorList>
    </citation>
    <scope>NUCLEOTIDE SEQUENCE [LARGE SCALE GENOMIC DNA]</scope>
</reference>
<evidence type="ECO:0000256" key="3">
    <source>
        <dbReference type="SAM" id="MobiDB-lite"/>
    </source>
</evidence>
<comment type="similarity">
    <text evidence="1">Belongs to the AIM32 family.</text>
</comment>
<evidence type="ECO:0000313" key="5">
    <source>
        <dbReference type="Proteomes" id="UP000398389"/>
    </source>
</evidence>
<feature type="compositionally biased region" description="Polar residues" evidence="3">
    <location>
        <begin position="427"/>
        <end position="439"/>
    </location>
</feature>
<dbReference type="EMBL" id="CABVLU010000003">
    <property type="protein sequence ID" value="VVT53701.1"/>
    <property type="molecule type" value="Genomic_DNA"/>
</dbReference>
<dbReference type="PANTHER" id="PTHR31902">
    <property type="entry name" value="ACTIN PATCHES DISTAL PROTEIN 1"/>
    <property type="match status" value="1"/>
</dbReference>
<feature type="compositionally biased region" description="Low complexity" evidence="3">
    <location>
        <begin position="1267"/>
        <end position="1285"/>
    </location>
</feature>
<dbReference type="GeneID" id="43582522"/>
<feature type="region of interest" description="Disordered" evidence="3">
    <location>
        <begin position="551"/>
        <end position="592"/>
    </location>
</feature>
<feature type="compositionally biased region" description="Low complexity" evidence="3">
    <location>
        <begin position="440"/>
        <end position="454"/>
    </location>
</feature>
<feature type="region of interest" description="Disordered" evidence="3">
    <location>
        <begin position="621"/>
        <end position="653"/>
    </location>
</feature>
<sequence length="1536" mass="164416">MLSSFRLNTLKPGTRKTLALPHLYRSNGSVARCPPPDHDTGCTHCMPPDMSLFSERKDCRGTAPYFEKFLIVKTGTSDWPSKPALMPDNFGSEFLLTRRKVLDPTFPVNLVYDDSIPEPSPSSPKLILRPRARGTHSGSTPSLSRKAASLLSDASDGPTSSVVMYPDGAYFPKIPLTDVLAFTKAHLLSPDQHDATAAADLAVRLERRNLAGGHILICGHTARDARCGAVGPLLAEEFRRVLGDRGMLRGSDDGEDVSRENTYMVSLCTHVGGHVYAGNVIILKPGSSGLWYGNVFPENVQGIVSETLLKGNKFPNIRQAGSGIYLGTLAHALPRSSSPLPPKHATISKTKKLPTQLFKTTTTTPVYFKSVLIFMPRDADLGSLFSFAMPVTLSQSAEKSAANLPADDIVTSSLRHERPPDRDNHHQQAPSLTNPANNPSFTSDISSSGTSLQSKNNLTTPPSDAQQSNRSITQAVADLSANGANRSQQHTTNANINATVNKNSHSLPSFFDLPHQLFDDISENYVADTVSSPTAGIALLLDAIECELILPSPTPKPPSSSTLSPSPSSSSFSSSPLPGLTSTLTPSTPSNPASDACVLTCGCIVSENEARTTFLAPTTDFHHSPLSSPSSTSTHLKNSPTRNSSVSSTSPTCPFCGESPTTVLRPLTQLRNIYTYVNAMKKMLALTVLSPPSDSPTVTNDKNRTIDSAMTPTGPSVDLNKPLPPSATLESLFGMSLDDPTNVSLMNFNIADNAETTLNKILLKRFQNATVNSYSDQKPSLLDVFRTATNTVDKFQRETGYLTEPSVIVPKEVGPLSSNVDYQLLPSITTNSGPIPSFVSSITPEEMATYRLMTDSIGGIRLPKAVMQQRESFYSRCFPTYRKQFKHSLNSRFPLGRTKPYIATAITPDATKFVVVSETLWSVYRIPLDYNEPPVLWLSGNTAGVITNHIDEKNQRKSTSPQGSTASSIISSSSSVLSSYSISSSSIEIDPDLYSNFYPTEKDDIRNWTHQLASLSNRYLAVSGTGGVLRVYDIERGGRLVYHYKSKFNIKYLAISSSGNCIACATTGFNKKKPDQPVPMIVLHWLSSGDFCPQLVYYMTQSLSALPKHLVDAADPRLSFQKAETITIEVPYKDIINTLSFSSDESYIACSTRNTSHILIINITNHHRPRLVKPLTRSYNMDDAESEGTTSVQFHPGNHLISVTAACPKSYPVIIATEISSQTNSQSHATPIIPSDQSIQTSKYPETNTNDPTQLYPTASGDPGSGASALAPTLRTSSTASASASGTGGTKFKVLMHVEKVGSRIYGCAVSPRVSRPWTSSSGSSNTNNNNSGGPSSNNNNSVSANAGGFGFFGGSISGANVSVSNSGGLSGGSTSTSWSNGFGGNTLMTSTSSSGGGGSSVGGTNTSMGFSALASTSPIFMNSALTSSSTGIPPFPSSSTFSSATGSTLGQPISVAYLDKNGLVYLMHTQDRVHKRIVVLTEMASAPTFMEAASLRFTPTGHALFSLDRKGNFHIQDFAAGYPQQAGISKCRILA</sequence>
<evidence type="ECO:0000256" key="1">
    <source>
        <dbReference type="ARBA" id="ARBA00038208"/>
    </source>
</evidence>
<dbReference type="SUPFAM" id="SSF52833">
    <property type="entry name" value="Thioredoxin-like"/>
    <property type="match status" value="1"/>
</dbReference>
<dbReference type="Gene3D" id="3.40.30.10">
    <property type="entry name" value="Glutaredoxin"/>
    <property type="match status" value="1"/>
</dbReference>
<dbReference type="PANTHER" id="PTHR31902:SF7">
    <property type="entry name" value="ALTERED INHERITANCE OF MITOCHONDRIA PROTEIN 32"/>
    <property type="match status" value="1"/>
</dbReference>
<evidence type="ECO:0000256" key="2">
    <source>
        <dbReference type="ARBA" id="ARBA00040895"/>
    </source>
</evidence>
<feature type="compositionally biased region" description="Low complexity" evidence="3">
    <location>
        <begin position="559"/>
        <end position="592"/>
    </location>
</feature>
<feature type="compositionally biased region" description="Polar residues" evidence="3">
    <location>
        <begin position="692"/>
        <end position="714"/>
    </location>
</feature>
<keyword evidence="5" id="KW-1185">Reference proteome</keyword>
<dbReference type="InterPro" id="IPR009737">
    <property type="entry name" value="Aim32/Apd1-like"/>
</dbReference>
<dbReference type="OrthoDB" id="5324744at2759"/>
<proteinExistence type="inferred from homology"/>
<dbReference type="Pfam" id="PF06999">
    <property type="entry name" value="Suc_Fer-like"/>
    <property type="match status" value="1"/>
</dbReference>
<dbReference type="Gene3D" id="2.130.10.10">
    <property type="entry name" value="YVTN repeat-like/Quinoprotein amine dehydrogenase"/>
    <property type="match status" value="1"/>
</dbReference>
<feature type="region of interest" description="Disordered" evidence="3">
    <location>
        <begin position="1313"/>
        <end position="1342"/>
    </location>
</feature>
<feature type="region of interest" description="Disordered" evidence="3">
    <location>
        <begin position="414"/>
        <end position="470"/>
    </location>
</feature>
<evidence type="ECO:0000313" key="4">
    <source>
        <dbReference type="EMBL" id="VVT53701.1"/>
    </source>
</evidence>
<protein>
    <recommendedName>
        <fullName evidence="2">Altered inheritance of mitochondria protein 32</fullName>
    </recommendedName>
</protein>
<gene>
    <name evidence="4" type="ORF">SAPINGB_P003706</name>
</gene>
<organism evidence="4 5">
    <name type="scientific">Magnusiomyces paraingens</name>
    <dbReference type="NCBI Taxonomy" id="2606893"/>
    <lineage>
        <taxon>Eukaryota</taxon>
        <taxon>Fungi</taxon>
        <taxon>Dikarya</taxon>
        <taxon>Ascomycota</taxon>
        <taxon>Saccharomycotina</taxon>
        <taxon>Dipodascomycetes</taxon>
        <taxon>Dipodascales</taxon>
        <taxon>Dipodascaceae</taxon>
        <taxon>Magnusiomyces</taxon>
    </lineage>
</organism>
<feature type="compositionally biased region" description="Polar residues" evidence="3">
    <location>
        <begin position="1224"/>
        <end position="1257"/>
    </location>
</feature>
<dbReference type="RefSeq" id="XP_031854313.1">
    <property type="nucleotide sequence ID" value="XM_031998422.1"/>
</dbReference>
<feature type="compositionally biased region" description="Polar residues" evidence="3">
    <location>
        <begin position="455"/>
        <end position="470"/>
    </location>
</feature>
<accession>A0A5E8BRK8</accession>
<dbReference type="InterPro" id="IPR036249">
    <property type="entry name" value="Thioredoxin-like_sf"/>
</dbReference>
<feature type="region of interest" description="Disordered" evidence="3">
    <location>
        <begin position="1224"/>
        <end position="1288"/>
    </location>
</feature>
<dbReference type="InterPro" id="IPR015943">
    <property type="entry name" value="WD40/YVTN_repeat-like_dom_sf"/>
</dbReference>
<feature type="region of interest" description="Disordered" evidence="3">
    <location>
        <begin position="692"/>
        <end position="722"/>
    </location>
</feature>
<dbReference type="SUPFAM" id="SSF82171">
    <property type="entry name" value="DPP6 N-terminal domain-like"/>
    <property type="match status" value="1"/>
</dbReference>
<name>A0A5E8BRK8_9ASCO</name>
<feature type="compositionally biased region" description="Low complexity" evidence="3">
    <location>
        <begin position="1320"/>
        <end position="1342"/>
    </location>
</feature>
<dbReference type="CDD" id="cd03062">
    <property type="entry name" value="TRX_Fd_Sucrase"/>
    <property type="match status" value="1"/>
</dbReference>
<feature type="compositionally biased region" description="Low complexity" evidence="3">
    <location>
        <begin position="624"/>
        <end position="653"/>
    </location>
</feature>
<dbReference type="Proteomes" id="UP000398389">
    <property type="component" value="Unassembled WGS sequence"/>
</dbReference>
<feature type="region of interest" description="Disordered" evidence="3">
    <location>
        <begin position="118"/>
        <end position="158"/>
    </location>
</feature>
<feature type="compositionally biased region" description="Basic and acidic residues" evidence="3">
    <location>
        <begin position="414"/>
        <end position="426"/>
    </location>
</feature>